<dbReference type="InterPro" id="IPR000792">
    <property type="entry name" value="Tscrpt_reg_LuxR_C"/>
</dbReference>
<dbReference type="SUPFAM" id="SSF46894">
    <property type="entry name" value="C-terminal effector domain of the bipartite response regulators"/>
    <property type="match status" value="1"/>
</dbReference>
<dbReference type="PANTHER" id="PTHR34293">
    <property type="entry name" value="HTH-TYPE TRANSCRIPTIONAL REGULATOR TRMBL2"/>
    <property type="match status" value="1"/>
</dbReference>
<protein>
    <submittedName>
        <fullName evidence="2">LuxR C-terminal-related transcriptional regulator</fullName>
    </submittedName>
</protein>
<keyword evidence="3" id="KW-1185">Reference proteome</keyword>
<organism evidence="2 3">
    <name type="scientific">Streptomyces huasconensis</name>
    <dbReference type="NCBI Taxonomy" id="1854574"/>
    <lineage>
        <taxon>Bacteria</taxon>
        <taxon>Bacillati</taxon>
        <taxon>Actinomycetota</taxon>
        <taxon>Actinomycetes</taxon>
        <taxon>Kitasatosporales</taxon>
        <taxon>Streptomycetaceae</taxon>
        <taxon>Streptomyces</taxon>
    </lineage>
</organism>
<dbReference type="Pfam" id="PF00196">
    <property type="entry name" value="GerE"/>
    <property type="match status" value="1"/>
</dbReference>
<name>A0ABV3M8F6_9ACTN</name>
<dbReference type="InterPro" id="IPR051797">
    <property type="entry name" value="TrmB-like"/>
</dbReference>
<dbReference type="PANTHER" id="PTHR34293:SF1">
    <property type="entry name" value="HTH-TYPE TRANSCRIPTIONAL REGULATOR TRMBL2"/>
    <property type="match status" value="1"/>
</dbReference>
<reference evidence="2 3" key="1">
    <citation type="submission" date="2024-06" db="EMBL/GenBank/DDBJ databases">
        <title>The Natural Products Discovery Center: Release of the First 8490 Sequenced Strains for Exploring Actinobacteria Biosynthetic Diversity.</title>
        <authorList>
            <person name="Kalkreuter E."/>
            <person name="Kautsar S.A."/>
            <person name="Yang D."/>
            <person name="Bader C.D."/>
            <person name="Teijaro C.N."/>
            <person name="Fluegel L."/>
            <person name="Davis C.M."/>
            <person name="Simpson J.R."/>
            <person name="Lauterbach L."/>
            <person name="Steele A.D."/>
            <person name="Gui C."/>
            <person name="Meng S."/>
            <person name="Li G."/>
            <person name="Viehrig K."/>
            <person name="Ye F."/>
            <person name="Su P."/>
            <person name="Kiefer A.F."/>
            <person name="Nichols A."/>
            <person name="Cepeda A.J."/>
            <person name="Yan W."/>
            <person name="Fan B."/>
            <person name="Jiang Y."/>
            <person name="Adhikari A."/>
            <person name="Zheng C.-J."/>
            <person name="Schuster L."/>
            <person name="Cowan T.M."/>
            <person name="Smanski M.J."/>
            <person name="Chevrette M.G."/>
            <person name="De Carvalho L.P.S."/>
            <person name="Shen B."/>
        </authorList>
    </citation>
    <scope>NUCLEOTIDE SEQUENCE [LARGE SCALE GENOMIC DNA]</scope>
    <source>
        <strain evidence="2 3">NPDC047833</strain>
    </source>
</reference>
<evidence type="ECO:0000313" key="2">
    <source>
        <dbReference type="EMBL" id="MEW2367504.1"/>
    </source>
</evidence>
<feature type="domain" description="HTH luxR-type" evidence="1">
    <location>
        <begin position="260"/>
        <end position="317"/>
    </location>
</feature>
<gene>
    <name evidence="2" type="ORF">AB0887_36895</name>
</gene>
<evidence type="ECO:0000313" key="3">
    <source>
        <dbReference type="Proteomes" id="UP001553843"/>
    </source>
</evidence>
<sequence>MEVVKVDETGSPYQEWRLSEAAMALTRRVLLGHTLRGDEPGADELISRGIVMWEPWSNRYVGADLEALQRRVHAEHRAQIADVLHRETTADRFFQEVTRIKDERTPGVVYASNQTDVQGPLQAAVLEAKHLIRTAHPITRPAESLEISLHTDIPRLQQGIGLRTIYPDSARSRAPEREYAKKVSEYGAELRTIAGDFIRCIIVDDALAVISDYRSLPPDRNKGFVITHPGMVALIIQVFDTQWALAAPWMGERTRTGDGDTVTTPRSREILRRFARGQTIKQIATGMTLSVATINGEIANLYDQTGTSSHFELGAWWARSEEQRLP</sequence>
<dbReference type="Gene3D" id="1.10.10.10">
    <property type="entry name" value="Winged helix-like DNA-binding domain superfamily/Winged helix DNA-binding domain"/>
    <property type="match status" value="1"/>
</dbReference>
<accession>A0ABV3M8F6</accession>
<dbReference type="InterPro" id="IPR036388">
    <property type="entry name" value="WH-like_DNA-bd_sf"/>
</dbReference>
<comment type="caution">
    <text evidence="2">The sequence shown here is derived from an EMBL/GenBank/DDBJ whole genome shotgun (WGS) entry which is preliminary data.</text>
</comment>
<dbReference type="RefSeq" id="WP_359774961.1">
    <property type="nucleotide sequence ID" value="NZ_JBEYRR010000002.1"/>
</dbReference>
<dbReference type="EMBL" id="JBEYRS010000026">
    <property type="protein sequence ID" value="MEW2367504.1"/>
    <property type="molecule type" value="Genomic_DNA"/>
</dbReference>
<dbReference type="Proteomes" id="UP001553843">
    <property type="component" value="Unassembled WGS sequence"/>
</dbReference>
<dbReference type="InterPro" id="IPR016032">
    <property type="entry name" value="Sig_transdc_resp-reg_C-effctor"/>
</dbReference>
<proteinExistence type="predicted"/>
<evidence type="ECO:0000259" key="1">
    <source>
        <dbReference type="SMART" id="SM00421"/>
    </source>
</evidence>
<dbReference type="SMART" id="SM00421">
    <property type="entry name" value="HTH_LUXR"/>
    <property type="match status" value="1"/>
</dbReference>